<name>A0ACB8GIJ6_PSICU</name>
<keyword evidence="2" id="KW-1185">Reference proteome</keyword>
<protein>
    <submittedName>
        <fullName evidence="1">Uncharacterized protein</fullName>
    </submittedName>
</protein>
<proteinExistence type="predicted"/>
<comment type="caution">
    <text evidence="1">The sequence shown here is derived from an EMBL/GenBank/DDBJ whole genome shotgun (WGS) entry which is preliminary data.</text>
</comment>
<sequence length="500" mass="56291">MLCSKCSSAIVDDLNVAQGVVSKQISRFHTVASLEAEMSQIDAMIENLANRRTMLRRRINNMSPIGQLPPEILTEIFRLACHTYEDGGKSHLPLFFGRICKEWRDIAWSTPLLWNNLSLRISRKTSKIQAELLKDWLPRAQTSPLHINLTVDDEQEMTFCSLRTIMEVLATRSSYWRNFSSVLPLQCYDVLVGNYFPMLSSISLHPPKGSISTFCHPPNMLLSAPKLRDVDLSGFNFSATALPWDQLRRFKTQFLTVEECLKILQQSPTLKDCHLENVYSAEIFPASIANPLQSHLESLDVTLIKPGAVSLLESVTLPFLRKLRIHCVGRPGSFILPALASLVLRSSCALQLLQIEKQEFHEDDLISCLDAIPSLSHLRLITLGDGVNPSTGLTCKLVTMLHPLYQAGRPLLPNLSDLYYHGPLHCDEGSLMAVISSRWRSRGREPFIPESQQPDDIAQLSTVNIITPNLFPVSTDVQCEMKRLSREGMHLDIRPSSVQR</sequence>
<evidence type="ECO:0000313" key="2">
    <source>
        <dbReference type="Proteomes" id="UP000664032"/>
    </source>
</evidence>
<reference evidence="1" key="1">
    <citation type="submission" date="2021-10" db="EMBL/GenBank/DDBJ databases">
        <title>Psilocybe cubensis genome.</title>
        <authorList>
            <person name="Mckernan K.J."/>
            <person name="Crawford S."/>
            <person name="Trippe A."/>
            <person name="Kane L.T."/>
            <person name="Mclaughlin S."/>
        </authorList>
    </citation>
    <scope>NUCLEOTIDE SEQUENCE</scope>
    <source>
        <strain evidence="1">MGC-MH-2018</strain>
    </source>
</reference>
<organism evidence="1 2">
    <name type="scientific">Psilocybe cubensis</name>
    <name type="common">Psychedelic mushroom</name>
    <name type="synonym">Stropharia cubensis</name>
    <dbReference type="NCBI Taxonomy" id="181762"/>
    <lineage>
        <taxon>Eukaryota</taxon>
        <taxon>Fungi</taxon>
        <taxon>Dikarya</taxon>
        <taxon>Basidiomycota</taxon>
        <taxon>Agaricomycotina</taxon>
        <taxon>Agaricomycetes</taxon>
        <taxon>Agaricomycetidae</taxon>
        <taxon>Agaricales</taxon>
        <taxon>Agaricineae</taxon>
        <taxon>Strophariaceae</taxon>
        <taxon>Psilocybe</taxon>
    </lineage>
</organism>
<gene>
    <name evidence="1" type="ORF">JR316_0012303</name>
</gene>
<dbReference type="Proteomes" id="UP000664032">
    <property type="component" value="Unassembled WGS sequence"/>
</dbReference>
<dbReference type="EMBL" id="JAFIQS020000012">
    <property type="protein sequence ID" value="KAH9475192.1"/>
    <property type="molecule type" value="Genomic_DNA"/>
</dbReference>
<accession>A0ACB8GIJ6</accession>
<evidence type="ECO:0000313" key="1">
    <source>
        <dbReference type="EMBL" id="KAH9475192.1"/>
    </source>
</evidence>